<keyword evidence="2" id="KW-0964">Secreted</keyword>
<organism evidence="5">
    <name type="scientific">Amblyomma americanum</name>
    <name type="common">Lone star tick</name>
    <dbReference type="NCBI Taxonomy" id="6943"/>
    <lineage>
        <taxon>Eukaryota</taxon>
        <taxon>Metazoa</taxon>
        <taxon>Ecdysozoa</taxon>
        <taxon>Arthropoda</taxon>
        <taxon>Chelicerata</taxon>
        <taxon>Arachnida</taxon>
        <taxon>Acari</taxon>
        <taxon>Parasitiformes</taxon>
        <taxon>Ixodida</taxon>
        <taxon>Ixodoidea</taxon>
        <taxon>Ixodidae</taxon>
        <taxon>Amblyomminae</taxon>
        <taxon>Amblyomma</taxon>
    </lineage>
</organism>
<evidence type="ECO:0000256" key="1">
    <source>
        <dbReference type="ARBA" id="ARBA00004613"/>
    </source>
</evidence>
<feature type="domain" description="Single" evidence="4">
    <location>
        <begin position="45"/>
        <end position="99"/>
    </location>
</feature>
<name>A0A0C9RVP8_AMBAM</name>
<protein>
    <submittedName>
        <fullName evidence="5">Putative secreted protein</fullName>
    </submittedName>
</protein>
<evidence type="ECO:0000256" key="3">
    <source>
        <dbReference type="SAM" id="SignalP"/>
    </source>
</evidence>
<evidence type="ECO:0000259" key="4">
    <source>
        <dbReference type="Pfam" id="PF15430"/>
    </source>
</evidence>
<feature type="signal peptide" evidence="3">
    <location>
        <begin position="1"/>
        <end position="21"/>
    </location>
</feature>
<sequence>RVTIVSAAVNLLFLKYVIVCGQVITKYPMNNTDKCHFNESEYAVGDHPVEKPCMLVVCDKDEKTMTVVQCGDTTPPPTCSALPPGQGPYPDCCSPGYVC</sequence>
<reference evidence="5" key="1">
    <citation type="journal article" date="2015" name="PLoS ONE">
        <title>An Insight into the Sialome of the Lone Star Tick, Amblyomma americanum, with a Glimpse on Its Time Dependent Gene Expression.</title>
        <authorList>
            <person name="Karim S."/>
            <person name="Ribeiro J.M."/>
        </authorList>
    </citation>
    <scope>NUCLEOTIDE SEQUENCE</scope>
    <source>
        <tissue evidence="5">Salivary gland</tissue>
    </source>
</reference>
<dbReference type="EMBL" id="GBZX01001144">
    <property type="protein sequence ID" value="JAG91596.1"/>
    <property type="molecule type" value="mRNA"/>
</dbReference>
<feature type="non-terminal residue" evidence="5">
    <location>
        <position position="1"/>
    </location>
</feature>
<dbReference type="InterPro" id="IPR029277">
    <property type="entry name" value="SVWC_dom"/>
</dbReference>
<proteinExistence type="evidence at transcript level"/>
<dbReference type="AlphaFoldDB" id="A0A0C9RVP8"/>
<accession>A0A0C9RVP8</accession>
<evidence type="ECO:0000313" key="5">
    <source>
        <dbReference type="EMBL" id="JAG91596.1"/>
    </source>
</evidence>
<dbReference type="Pfam" id="PF15430">
    <property type="entry name" value="SVWC"/>
    <property type="match status" value="1"/>
</dbReference>
<feature type="chain" id="PRO_5002202495" evidence="3">
    <location>
        <begin position="22"/>
        <end position="99"/>
    </location>
</feature>
<keyword evidence="3" id="KW-0732">Signal</keyword>
<comment type="subcellular location">
    <subcellularLocation>
        <location evidence="1">Secreted</location>
    </subcellularLocation>
</comment>
<dbReference type="GO" id="GO:0005576">
    <property type="term" value="C:extracellular region"/>
    <property type="evidence" value="ECO:0007669"/>
    <property type="project" value="UniProtKB-SubCell"/>
</dbReference>
<evidence type="ECO:0000256" key="2">
    <source>
        <dbReference type="ARBA" id="ARBA00022525"/>
    </source>
</evidence>